<dbReference type="EMBL" id="FUEG01000001">
    <property type="protein sequence ID" value="SJK98765.1"/>
    <property type="molecule type" value="Genomic_DNA"/>
</dbReference>
<sequence>MCLFKISRTLFFIVFGDNHILALDVTSFYAAQRIWRSPHRLSSFDSFPRDLQIPAHRSPTTSSNTSLATVAVRASVSQSDIFPPTGLSYPGIHPPT</sequence>
<accession>A0A284QQN1</accession>
<reference evidence="2" key="1">
    <citation type="journal article" date="2017" name="Nat. Ecol. Evol.">
        <title>Genome expansion and lineage-specific genetic innovations in the forest pathogenic fungi Armillaria.</title>
        <authorList>
            <person name="Sipos G."/>
            <person name="Prasanna A.N."/>
            <person name="Walter M.C."/>
            <person name="O'Connor E."/>
            <person name="Balint B."/>
            <person name="Krizsan K."/>
            <person name="Kiss B."/>
            <person name="Hess J."/>
            <person name="Varga T."/>
            <person name="Slot J."/>
            <person name="Riley R."/>
            <person name="Boka B."/>
            <person name="Rigling D."/>
            <person name="Barry K."/>
            <person name="Lee J."/>
            <person name="Mihaltcheva S."/>
            <person name="LaButti K."/>
            <person name="Lipzen A."/>
            <person name="Waldron R."/>
            <person name="Moloney N.M."/>
            <person name="Sperisen C."/>
            <person name="Kredics L."/>
            <person name="Vagvoelgyi C."/>
            <person name="Patrignani A."/>
            <person name="Fitzpatrick D."/>
            <person name="Nagy I."/>
            <person name="Doyle S."/>
            <person name="Anderson J.B."/>
            <person name="Grigoriev I.V."/>
            <person name="Gueldener U."/>
            <person name="Muensterkoetter M."/>
            <person name="Nagy L.G."/>
        </authorList>
    </citation>
    <scope>NUCLEOTIDE SEQUENCE [LARGE SCALE GENOMIC DNA]</scope>
    <source>
        <strain evidence="2">C18/9</strain>
    </source>
</reference>
<evidence type="ECO:0000313" key="1">
    <source>
        <dbReference type="EMBL" id="SJK98765.1"/>
    </source>
</evidence>
<proteinExistence type="predicted"/>
<organism evidence="1 2">
    <name type="scientific">Armillaria ostoyae</name>
    <name type="common">Armillaria root rot fungus</name>
    <dbReference type="NCBI Taxonomy" id="47428"/>
    <lineage>
        <taxon>Eukaryota</taxon>
        <taxon>Fungi</taxon>
        <taxon>Dikarya</taxon>
        <taxon>Basidiomycota</taxon>
        <taxon>Agaricomycotina</taxon>
        <taxon>Agaricomycetes</taxon>
        <taxon>Agaricomycetidae</taxon>
        <taxon>Agaricales</taxon>
        <taxon>Marasmiineae</taxon>
        <taxon>Physalacriaceae</taxon>
        <taxon>Armillaria</taxon>
    </lineage>
</organism>
<dbReference type="AlphaFoldDB" id="A0A284QQN1"/>
<name>A0A284QQN1_ARMOS</name>
<keyword evidence="2" id="KW-1185">Reference proteome</keyword>
<gene>
    <name evidence="1" type="ORF">ARMOST_02034</name>
</gene>
<protein>
    <submittedName>
        <fullName evidence="1">Uncharacterized protein</fullName>
    </submittedName>
</protein>
<evidence type="ECO:0000313" key="2">
    <source>
        <dbReference type="Proteomes" id="UP000219338"/>
    </source>
</evidence>
<dbReference type="Proteomes" id="UP000219338">
    <property type="component" value="Unassembled WGS sequence"/>
</dbReference>